<dbReference type="AlphaFoldDB" id="F8NDS3"/>
<reference evidence="2" key="1">
    <citation type="submission" date="2011-04" db="EMBL/GenBank/DDBJ databases">
        <title>Evolution of plant cell wall degrading machinery underlies the functional diversity of forest fungi.</title>
        <authorList>
            <consortium name="US DOE Joint Genome Institute (JGI-PGF)"/>
            <person name="Eastwood D.C."/>
            <person name="Floudas D."/>
            <person name="Binder M."/>
            <person name="Majcherczyk A."/>
            <person name="Schneider P."/>
            <person name="Aerts A."/>
            <person name="Asiegbu F.O."/>
            <person name="Baker S.E."/>
            <person name="Barry K."/>
            <person name="Bendiksby M."/>
            <person name="Blumentritt M."/>
            <person name="Coutinho P.M."/>
            <person name="Cullen D."/>
            <person name="Cullen D."/>
            <person name="Gathman A."/>
            <person name="Goodell B."/>
            <person name="Henrissat B."/>
            <person name="Ihrmark K."/>
            <person name="Kauserud H."/>
            <person name="Kohler A."/>
            <person name="LaButti K."/>
            <person name="Lapidus A."/>
            <person name="Lavin J.L."/>
            <person name="Lee Y.-H."/>
            <person name="Lindquist E."/>
            <person name="Lilly W."/>
            <person name="Lucas S."/>
            <person name="Morin E."/>
            <person name="Murat C."/>
            <person name="Oguiza J.A."/>
            <person name="Park J."/>
            <person name="Pisabarro A.G."/>
            <person name="Riley R."/>
            <person name="Rosling A."/>
            <person name="Salamov A."/>
            <person name="Schmidt O."/>
            <person name="Schmutz J."/>
            <person name="Skrede I."/>
            <person name="Stenlid J."/>
            <person name="Wiebenga A."/>
            <person name="Xie X."/>
            <person name="Kues U."/>
            <person name="Hibbett D.S."/>
            <person name="Hoffmeister D."/>
            <person name="Hogberg N."/>
            <person name="Martin F."/>
            <person name="Grigoriev I.V."/>
            <person name="Watkinson S.C."/>
        </authorList>
    </citation>
    <scope>NUCLEOTIDE SEQUENCE</scope>
    <source>
        <strain evidence="2">S7.9</strain>
    </source>
</reference>
<dbReference type="HOGENOM" id="CLU_1571587_0_0_1"/>
<proteinExistence type="predicted"/>
<evidence type="ECO:0000256" key="1">
    <source>
        <dbReference type="SAM" id="MobiDB-lite"/>
    </source>
</evidence>
<dbReference type="KEGG" id="sla:SERLADRAFT_404582"/>
<dbReference type="EMBL" id="GL945428">
    <property type="protein sequence ID" value="EGO30397.1"/>
    <property type="molecule type" value="Genomic_DNA"/>
</dbReference>
<protein>
    <submittedName>
        <fullName evidence="2">Uncharacterized protein</fullName>
    </submittedName>
</protein>
<accession>F8NDS3</accession>
<feature type="compositionally biased region" description="Polar residues" evidence="1">
    <location>
        <begin position="153"/>
        <end position="170"/>
    </location>
</feature>
<name>F8NDS3_SERL9</name>
<dbReference type="RefSeq" id="XP_007312281.1">
    <property type="nucleotide sequence ID" value="XM_007312219.1"/>
</dbReference>
<evidence type="ECO:0000313" key="2">
    <source>
        <dbReference type="EMBL" id="EGO30397.1"/>
    </source>
</evidence>
<dbReference type="GeneID" id="18812395"/>
<feature type="region of interest" description="Disordered" evidence="1">
    <location>
        <begin position="150"/>
        <end position="170"/>
    </location>
</feature>
<gene>
    <name evidence="2" type="ORF">SERLADRAFT_404582</name>
</gene>
<organism>
    <name type="scientific">Serpula lacrymans var. lacrymans (strain S7.9)</name>
    <name type="common">Dry rot fungus</name>
    <dbReference type="NCBI Taxonomy" id="578457"/>
    <lineage>
        <taxon>Eukaryota</taxon>
        <taxon>Fungi</taxon>
        <taxon>Dikarya</taxon>
        <taxon>Basidiomycota</taxon>
        <taxon>Agaricomycotina</taxon>
        <taxon>Agaricomycetes</taxon>
        <taxon>Agaricomycetidae</taxon>
        <taxon>Boletales</taxon>
        <taxon>Coniophorineae</taxon>
        <taxon>Serpulaceae</taxon>
        <taxon>Serpula</taxon>
    </lineage>
</organism>
<feature type="region of interest" description="Disordered" evidence="1">
    <location>
        <begin position="76"/>
        <end position="106"/>
    </location>
</feature>
<dbReference type="Proteomes" id="UP000008064">
    <property type="component" value="Unassembled WGS sequence"/>
</dbReference>
<sequence>MSDLKQALQISMKHTRSSKSLTLRLNNTASGVINNKIRGQEITVRMRDDPKNRKAGFNLKIGKIWNFKNKRPYNGPYNGKGETQACIDLDLNSEEPNNKDKSGDLEPQDWDALIAKVSRLEHLLAAKSSQLKNVQDRTADLSYQLAVLEGFSTPKTDSDPPSYQYDSEEV</sequence>